<comment type="cofactor">
    <cofactor evidence="1">
        <name>heme b</name>
        <dbReference type="ChEBI" id="CHEBI:60344"/>
    </cofactor>
</comment>
<organism evidence="15 16">
    <name type="scientific">Shewanella litorisediminis</name>
    <dbReference type="NCBI Taxonomy" id="1173586"/>
    <lineage>
        <taxon>Bacteria</taxon>
        <taxon>Pseudomonadati</taxon>
        <taxon>Pseudomonadota</taxon>
        <taxon>Gammaproteobacteria</taxon>
        <taxon>Alteromonadales</taxon>
        <taxon>Shewanellaceae</taxon>
        <taxon>Shewanella</taxon>
    </lineage>
</organism>
<dbReference type="RefSeq" id="WP_203326286.1">
    <property type="nucleotide sequence ID" value="NZ_CP069213.1"/>
</dbReference>
<evidence type="ECO:0000256" key="6">
    <source>
        <dbReference type="ARBA" id="ARBA00022692"/>
    </source>
</evidence>
<comment type="similarity">
    <text evidence="12">Belongs to the cytochrome b561 family.</text>
</comment>
<accession>A0ABX7G5Z6</accession>
<dbReference type="InterPro" id="IPR052168">
    <property type="entry name" value="Cytochrome_b561_oxidase"/>
</dbReference>
<evidence type="ECO:0000256" key="2">
    <source>
        <dbReference type="ARBA" id="ARBA00004651"/>
    </source>
</evidence>
<keyword evidence="11 13" id="KW-0472">Membrane</keyword>
<evidence type="ECO:0000256" key="4">
    <source>
        <dbReference type="ARBA" id="ARBA00022475"/>
    </source>
</evidence>
<evidence type="ECO:0000256" key="8">
    <source>
        <dbReference type="ARBA" id="ARBA00022982"/>
    </source>
</evidence>
<feature type="transmembrane region" description="Helical" evidence="13">
    <location>
        <begin position="12"/>
        <end position="34"/>
    </location>
</feature>
<dbReference type="PANTHER" id="PTHR30529">
    <property type="entry name" value="CYTOCHROME B561"/>
    <property type="match status" value="1"/>
</dbReference>
<gene>
    <name evidence="15" type="ORF">JQC75_04530</name>
</gene>
<evidence type="ECO:0000256" key="3">
    <source>
        <dbReference type="ARBA" id="ARBA00022448"/>
    </source>
</evidence>
<proteinExistence type="inferred from homology"/>
<dbReference type="EMBL" id="CP069213">
    <property type="protein sequence ID" value="QRH02694.1"/>
    <property type="molecule type" value="Genomic_DNA"/>
</dbReference>
<feature type="transmembrane region" description="Helical" evidence="13">
    <location>
        <begin position="143"/>
        <end position="160"/>
    </location>
</feature>
<comment type="subcellular location">
    <subcellularLocation>
        <location evidence="2">Cell membrane</location>
        <topology evidence="2">Multi-pass membrane protein</topology>
    </subcellularLocation>
</comment>
<evidence type="ECO:0000256" key="10">
    <source>
        <dbReference type="ARBA" id="ARBA00023004"/>
    </source>
</evidence>
<sequence>MWRNRTSGYGWFAIGIHWTMAVLILGLFGLGLWMVELNYYSQWYRIAPFWHKGFGGVVFVLLLLRLMIRLRDPQPRALGAGAEVKLAKAVHLMLYLLPLALVISGYLISTADGRALALFDLIVIPALVSFPGQEDLAGQIHSVLAWLLIALVTAHALAAIKHHVIDKNATLIRILKPQKEL</sequence>
<keyword evidence="7" id="KW-0479">Metal-binding</keyword>
<keyword evidence="4" id="KW-1003">Cell membrane</keyword>
<evidence type="ECO:0000256" key="12">
    <source>
        <dbReference type="ARBA" id="ARBA00037975"/>
    </source>
</evidence>
<dbReference type="PANTHER" id="PTHR30529:SF1">
    <property type="entry name" value="CYTOCHROME B561 HOMOLOG 2"/>
    <property type="match status" value="1"/>
</dbReference>
<keyword evidence="16" id="KW-1185">Reference proteome</keyword>
<dbReference type="InterPro" id="IPR011577">
    <property type="entry name" value="Cyt_b561_bac/Ni-Hgenase"/>
</dbReference>
<keyword evidence="3" id="KW-0813">Transport</keyword>
<evidence type="ECO:0000256" key="5">
    <source>
        <dbReference type="ARBA" id="ARBA00022617"/>
    </source>
</evidence>
<evidence type="ECO:0000313" key="15">
    <source>
        <dbReference type="EMBL" id="QRH02694.1"/>
    </source>
</evidence>
<feature type="transmembrane region" description="Helical" evidence="13">
    <location>
        <begin position="49"/>
        <end position="68"/>
    </location>
</feature>
<evidence type="ECO:0000256" key="9">
    <source>
        <dbReference type="ARBA" id="ARBA00022989"/>
    </source>
</evidence>
<name>A0ABX7G5Z6_9GAMM</name>
<dbReference type="SUPFAM" id="SSF81342">
    <property type="entry name" value="Transmembrane di-heme cytochromes"/>
    <property type="match status" value="1"/>
</dbReference>
<keyword evidence="6 13" id="KW-0812">Transmembrane</keyword>
<keyword evidence="9 13" id="KW-1133">Transmembrane helix</keyword>
<feature type="domain" description="Cytochrome b561 bacterial/Ni-hydrogenase" evidence="14">
    <location>
        <begin position="9"/>
        <end position="175"/>
    </location>
</feature>
<reference evidence="15 16" key="1">
    <citation type="journal article" date="2012" name="Antonie Van Leeuwenhoek">
        <title>Shewanella litorisediminis sp. nov., a gammaproteobacterium isolated from a tidal flat sediment.</title>
        <authorList>
            <person name="Lee M.H."/>
            <person name="Yoon J.H."/>
        </authorList>
    </citation>
    <scope>NUCLEOTIDE SEQUENCE [LARGE SCALE GENOMIC DNA]</scope>
    <source>
        <strain evidence="15 16">SMK1-12</strain>
    </source>
</reference>
<dbReference type="Proteomes" id="UP000596252">
    <property type="component" value="Chromosome"/>
</dbReference>
<evidence type="ECO:0000256" key="11">
    <source>
        <dbReference type="ARBA" id="ARBA00023136"/>
    </source>
</evidence>
<feature type="transmembrane region" description="Helical" evidence="13">
    <location>
        <begin position="89"/>
        <end position="108"/>
    </location>
</feature>
<evidence type="ECO:0000259" key="14">
    <source>
        <dbReference type="Pfam" id="PF01292"/>
    </source>
</evidence>
<evidence type="ECO:0000256" key="13">
    <source>
        <dbReference type="SAM" id="Phobius"/>
    </source>
</evidence>
<protein>
    <submittedName>
        <fullName evidence="15">Cytochrome b</fullName>
    </submittedName>
</protein>
<evidence type="ECO:0000256" key="7">
    <source>
        <dbReference type="ARBA" id="ARBA00022723"/>
    </source>
</evidence>
<dbReference type="Pfam" id="PF01292">
    <property type="entry name" value="Ni_hydr_CYTB"/>
    <property type="match status" value="1"/>
</dbReference>
<evidence type="ECO:0000313" key="16">
    <source>
        <dbReference type="Proteomes" id="UP000596252"/>
    </source>
</evidence>
<dbReference type="Gene3D" id="1.20.950.20">
    <property type="entry name" value="Transmembrane di-heme cytochromes, Chain C"/>
    <property type="match status" value="1"/>
</dbReference>
<keyword evidence="10" id="KW-0408">Iron</keyword>
<evidence type="ECO:0000256" key="1">
    <source>
        <dbReference type="ARBA" id="ARBA00001970"/>
    </source>
</evidence>
<keyword evidence="5" id="KW-0349">Heme</keyword>
<keyword evidence="8" id="KW-0249">Electron transport</keyword>
<dbReference type="InterPro" id="IPR016174">
    <property type="entry name" value="Di-haem_cyt_TM"/>
</dbReference>